<reference evidence="6 7" key="2">
    <citation type="journal article" date="2015" name="Genome Announc.">
        <title>Draft Genome Sequence of Lactobacillus fermentum NB-22.</title>
        <authorList>
            <person name="Chaplin A.V."/>
            <person name="Shkoporov A.N."/>
            <person name="Efimov B.A."/>
            <person name="Pikina A.P."/>
            <person name="Borisova O.Y."/>
            <person name="Gladko I.A."/>
            <person name="Postnikova E.A."/>
            <person name="Lordkipanidze A.E."/>
            <person name="Kafarskaia L.I."/>
        </authorList>
    </citation>
    <scope>NUCLEOTIDE SEQUENCE [LARGE SCALE GENOMIC DNA]</scope>
    <source>
        <strain evidence="6 7">NB-22</strain>
    </source>
</reference>
<evidence type="ECO:0000256" key="2">
    <source>
        <dbReference type="ARBA" id="ARBA00022729"/>
    </source>
</evidence>
<dbReference type="SUPFAM" id="SSF158911">
    <property type="entry name" value="NEAT domain-like"/>
    <property type="match status" value="3"/>
</dbReference>
<proteinExistence type="predicted"/>
<dbReference type="PROSITE" id="PS50978">
    <property type="entry name" value="NEAT"/>
    <property type="match status" value="1"/>
</dbReference>
<feature type="region of interest" description="Disordered" evidence="3">
    <location>
        <begin position="191"/>
        <end position="238"/>
    </location>
</feature>
<evidence type="ECO:0000256" key="1">
    <source>
        <dbReference type="ARBA" id="ARBA00004196"/>
    </source>
</evidence>
<accession>A0A829LVR8</accession>
<comment type="caution">
    <text evidence="6">The sequence shown here is derived from an EMBL/GenBank/DDBJ whole genome shotgun (WGS) entry which is preliminary data.</text>
</comment>
<feature type="compositionally biased region" description="Low complexity" evidence="3">
    <location>
        <begin position="191"/>
        <end position="228"/>
    </location>
</feature>
<feature type="domain" description="NEAT" evidence="5">
    <location>
        <begin position="52"/>
        <end position="179"/>
    </location>
</feature>
<comment type="subcellular location">
    <subcellularLocation>
        <location evidence="1">Cell envelope</location>
    </subcellularLocation>
</comment>
<dbReference type="InterPro" id="IPR037250">
    <property type="entry name" value="NEAT_dom_sf"/>
</dbReference>
<evidence type="ECO:0000256" key="4">
    <source>
        <dbReference type="SAM" id="Phobius"/>
    </source>
</evidence>
<evidence type="ECO:0000313" key="7">
    <source>
        <dbReference type="Proteomes" id="UP000018412"/>
    </source>
</evidence>
<dbReference type="Pfam" id="PF05031">
    <property type="entry name" value="NEAT"/>
    <property type="match status" value="1"/>
</dbReference>
<sequence length="623" mass="64597">MEEVITMLTNRRLVYHLIQAIMAATLTVGIAAPAVVTLGTTPLVAKAADQKYQDGTYDVQTSFKQQYDQNKDSLAQRFLNKGATLVVENGKLQLKITTTNDGGQYIKNMKVDGQTEYATIDHDGNNATITFTLPNTSGSYLIDMNLMNLPGIGAMSQKAYLKVDFSTTKTQATASSSSSSAASSASSASANAASSSSSSAKSATASSSATSSSTQASSTKASSNTSTTQPSSATNTDNAETRVLSIMKSSDPTQQSASAGFFAKQVTIKQDGNDYLITFTLSSGNGYIKSMTLNGEQPTATTANGDTGTYTYKVSAAVLAKGSATLAFALQTPLGAMNETALAVFPGTGKSTSDVVNDAAKTTTDEPVTLISNGPVIDTTKEVQDVEYEVLNAAKSGVSEANAYYTHTARVTKSGSGYNVTLTVKVKSGIVSFTPLSVGAGPIVNTTKTSSGGDDIWTYTFYVADPTVLDNPVAASIRMSVPIANISNQTFSIWLVFGKTATNTRSYLDALSGDGTSGGTLTSTGLTGSGSATPLAGSASPMATALQSGTGTVQNFDLAAAQKKLGKYAVKPGVSKMVEASLIKYPIAAALTFFIVAALIVIGVATTWRQRIVKKVRGLIHEA</sequence>
<dbReference type="EMBL" id="AYHA01000079">
    <property type="protein sequence ID" value="ESS01625.1"/>
    <property type="molecule type" value="Genomic_DNA"/>
</dbReference>
<keyword evidence="4" id="KW-0812">Transmembrane</keyword>
<dbReference type="Gene3D" id="2.60.40.1850">
    <property type="match status" value="3"/>
</dbReference>
<organism evidence="6 7">
    <name type="scientific">Limosilactobacillus fermentum NB-22</name>
    <dbReference type="NCBI Taxonomy" id="1408443"/>
    <lineage>
        <taxon>Bacteria</taxon>
        <taxon>Bacillati</taxon>
        <taxon>Bacillota</taxon>
        <taxon>Bacilli</taxon>
        <taxon>Lactobacillales</taxon>
        <taxon>Lactobacillaceae</taxon>
        <taxon>Limosilactobacillus</taxon>
    </lineage>
</organism>
<feature type="transmembrane region" description="Helical" evidence="4">
    <location>
        <begin position="585"/>
        <end position="608"/>
    </location>
</feature>
<keyword evidence="4" id="KW-1133">Transmembrane helix</keyword>
<feature type="transmembrane region" description="Helical" evidence="4">
    <location>
        <begin position="12"/>
        <end position="36"/>
    </location>
</feature>
<dbReference type="SMART" id="SM00725">
    <property type="entry name" value="NEAT"/>
    <property type="match status" value="1"/>
</dbReference>
<gene>
    <name evidence="6" type="ORF">NB22_03710</name>
</gene>
<dbReference type="CDD" id="cd06920">
    <property type="entry name" value="NEAT"/>
    <property type="match status" value="2"/>
</dbReference>
<evidence type="ECO:0000259" key="5">
    <source>
        <dbReference type="PROSITE" id="PS50978"/>
    </source>
</evidence>
<dbReference type="Proteomes" id="UP000018412">
    <property type="component" value="Unassembled WGS sequence"/>
</dbReference>
<dbReference type="InterPro" id="IPR006635">
    <property type="entry name" value="NEAT_dom"/>
</dbReference>
<protein>
    <recommendedName>
        <fullName evidence="5">NEAT domain-containing protein</fullName>
    </recommendedName>
</protein>
<reference evidence="7" key="1">
    <citation type="submission" date="2013-10" db="EMBL/GenBank/DDBJ databases">
        <title>Draft genome sequence of Lactobacillus fermentum NB-22.</title>
        <authorList>
            <person name="Chaplin A.V."/>
            <person name="Shkoporov A.N."/>
            <person name="Khokhlova E.V."/>
            <person name="Efimov B.A."/>
            <person name="Kafarskaia L.I."/>
        </authorList>
    </citation>
    <scope>NUCLEOTIDE SEQUENCE [LARGE SCALE GENOMIC DNA]</scope>
    <source>
        <strain evidence="7">NB-22</strain>
    </source>
</reference>
<dbReference type="GO" id="GO:0030313">
    <property type="term" value="C:cell envelope"/>
    <property type="evidence" value="ECO:0007669"/>
    <property type="project" value="UniProtKB-SubCell"/>
</dbReference>
<evidence type="ECO:0000313" key="6">
    <source>
        <dbReference type="EMBL" id="ESS01625.1"/>
    </source>
</evidence>
<feature type="compositionally biased region" description="Polar residues" evidence="3">
    <location>
        <begin position="229"/>
        <end position="238"/>
    </location>
</feature>
<keyword evidence="4" id="KW-0472">Membrane</keyword>
<evidence type="ECO:0000256" key="3">
    <source>
        <dbReference type="SAM" id="MobiDB-lite"/>
    </source>
</evidence>
<name>A0A829LVR8_LIMFE</name>
<keyword evidence="2" id="KW-0732">Signal</keyword>
<dbReference type="AlphaFoldDB" id="A0A829LVR8"/>